<evidence type="ECO:0000313" key="5">
    <source>
        <dbReference type="Proteomes" id="UP001318860"/>
    </source>
</evidence>
<feature type="region of interest" description="Disordered" evidence="1">
    <location>
        <begin position="24"/>
        <end position="45"/>
    </location>
</feature>
<dbReference type="EMBL" id="JABTTQ020001711">
    <property type="protein sequence ID" value="KAK6128651.1"/>
    <property type="molecule type" value="Genomic_DNA"/>
</dbReference>
<evidence type="ECO:0000259" key="3">
    <source>
        <dbReference type="Pfam" id="PF14389"/>
    </source>
</evidence>
<dbReference type="PANTHER" id="PTHR23054">
    <property type="entry name" value="TERNARY COMPLEX FACTOR MIP1, LEUCINE-ZIPPER-RELATED"/>
    <property type="match status" value="1"/>
</dbReference>
<dbReference type="Pfam" id="PF04784">
    <property type="entry name" value="DUF547"/>
    <property type="match status" value="1"/>
</dbReference>
<sequence>MGFLQFHLAFVTLWRNFGRNEKERRINGSCPENRGPEEDKLGQSTEAANRQKLILQLQKRLQDQVSIRCVLEKALGFRVSSHDITNETAIPKPATELVREIAALELEVGHLEQYLLSLYRQAFDQQISSLSPSKRDEEFKSPLVTPRRDFSRADITAVRESFTLKAEIQTESDLRKESDDGLFEEKLIDSGVQRSHSSLSQYSAQANISSPPADVLGKAVRACHSQPLSMMEVTSLAEHLGTHISDHIVAGTPNKLSQDMVKCMSDIYCRLADPPLANHSLSSPTSSLSSTSEFSPEDQYDSWSPRLRNNSFDVRLDNPFHVEGLKDFSGPYSTMVEVNRIYRDGQKLNDIEFLLENFRSLVSRLEAVDPGKMTHEEKLAFWVNVHNAMVMHAFLAYGNAIPQNNLKRMFLLLKASYNVGGQVVSAHVIQTFILGCRMSRPGQVVTFFKTKLKAGDQQQTYAIERPEPLLYFALSCGSHSDPAVSRQDTNPGRIKGTESEPGMEFYKGLEKAKDDSSKGRQRARMEYALRETGVDKGKKQGRSQ</sequence>
<organism evidence="4 5">
    <name type="scientific">Rehmannia glutinosa</name>
    <name type="common">Chinese foxglove</name>
    <dbReference type="NCBI Taxonomy" id="99300"/>
    <lineage>
        <taxon>Eukaryota</taxon>
        <taxon>Viridiplantae</taxon>
        <taxon>Streptophyta</taxon>
        <taxon>Embryophyta</taxon>
        <taxon>Tracheophyta</taxon>
        <taxon>Spermatophyta</taxon>
        <taxon>Magnoliopsida</taxon>
        <taxon>eudicotyledons</taxon>
        <taxon>Gunneridae</taxon>
        <taxon>Pentapetalae</taxon>
        <taxon>asterids</taxon>
        <taxon>lamiids</taxon>
        <taxon>Lamiales</taxon>
        <taxon>Orobanchaceae</taxon>
        <taxon>Rehmannieae</taxon>
        <taxon>Rehmannia</taxon>
    </lineage>
</organism>
<evidence type="ECO:0000256" key="1">
    <source>
        <dbReference type="SAM" id="MobiDB-lite"/>
    </source>
</evidence>
<feature type="compositionally biased region" description="Basic and acidic residues" evidence="1">
    <location>
        <begin position="507"/>
        <end position="538"/>
    </location>
</feature>
<dbReference type="Proteomes" id="UP001318860">
    <property type="component" value="Unassembled WGS sequence"/>
</dbReference>
<feature type="domain" description="Ternary complex factor MIP1 leucine-zipper" evidence="3">
    <location>
        <begin position="54"/>
        <end position="125"/>
    </location>
</feature>
<protein>
    <submittedName>
        <fullName evidence="4">Uncharacterized protein</fullName>
    </submittedName>
</protein>
<feature type="region of interest" description="Disordered" evidence="1">
    <location>
        <begin position="280"/>
        <end position="302"/>
    </location>
</feature>
<feature type="compositionally biased region" description="Low complexity" evidence="1">
    <location>
        <begin position="280"/>
        <end position="294"/>
    </location>
</feature>
<proteinExistence type="predicted"/>
<evidence type="ECO:0000259" key="2">
    <source>
        <dbReference type="Pfam" id="PF04784"/>
    </source>
</evidence>
<feature type="domain" description="DUF547" evidence="2">
    <location>
        <begin position="372"/>
        <end position="484"/>
    </location>
</feature>
<name>A0ABR0V3M9_REHGL</name>
<evidence type="ECO:0000313" key="4">
    <source>
        <dbReference type="EMBL" id="KAK6128651.1"/>
    </source>
</evidence>
<dbReference type="PANTHER" id="PTHR23054:SF18">
    <property type="entry name" value="TERNARY COMPLEX FACTOR MIP1, LEUCINE-ZIPPER"/>
    <property type="match status" value="1"/>
</dbReference>
<accession>A0ABR0V3M9</accession>
<reference evidence="4 5" key="1">
    <citation type="journal article" date="2021" name="Comput. Struct. Biotechnol. J.">
        <title>De novo genome assembly of the potent medicinal plant Rehmannia glutinosa using nanopore technology.</title>
        <authorList>
            <person name="Ma L."/>
            <person name="Dong C."/>
            <person name="Song C."/>
            <person name="Wang X."/>
            <person name="Zheng X."/>
            <person name="Niu Y."/>
            <person name="Chen S."/>
            <person name="Feng W."/>
        </authorList>
    </citation>
    <scope>NUCLEOTIDE SEQUENCE [LARGE SCALE GENOMIC DNA]</scope>
    <source>
        <strain evidence="4">DH-2019</strain>
    </source>
</reference>
<comment type="caution">
    <text evidence="4">The sequence shown here is derived from an EMBL/GenBank/DDBJ whole genome shotgun (WGS) entry which is preliminary data.</text>
</comment>
<dbReference type="Pfam" id="PF14389">
    <property type="entry name" value="Lzipper-MIP1"/>
    <property type="match status" value="1"/>
</dbReference>
<dbReference type="InterPro" id="IPR006869">
    <property type="entry name" value="DUF547"/>
</dbReference>
<feature type="region of interest" description="Disordered" evidence="1">
    <location>
        <begin position="481"/>
        <end position="544"/>
    </location>
</feature>
<gene>
    <name evidence="4" type="ORF">DH2020_037609</name>
</gene>
<keyword evidence="5" id="KW-1185">Reference proteome</keyword>
<dbReference type="InterPro" id="IPR025757">
    <property type="entry name" value="MIP1_Leuzipper"/>
</dbReference>